<evidence type="ECO:0000313" key="2">
    <source>
        <dbReference type="Proteomes" id="UP000297229"/>
    </source>
</evidence>
<dbReference type="AlphaFoldDB" id="A0A4Z1JE28"/>
<comment type="caution">
    <text evidence="1">The sequence shown here is derived from an EMBL/GenBank/DDBJ whole genome shotgun (WGS) entry which is preliminary data.</text>
</comment>
<proteinExistence type="predicted"/>
<dbReference type="EMBL" id="PQXM01000528">
    <property type="protein sequence ID" value="TGO71786.1"/>
    <property type="molecule type" value="Genomic_DNA"/>
</dbReference>
<accession>A0A4Z1JE28</accession>
<evidence type="ECO:0000313" key="1">
    <source>
        <dbReference type="EMBL" id="TGO71786.1"/>
    </source>
</evidence>
<organism evidence="1 2">
    <name type="scientific">Botrytis elliptica</name>
    <dbReference type="NCBI Taxonomy" id="278938"/>
    <lineage>
        <taxon>Eukaryota</taxon>
        <taxon>Fungi</taxon>
        <taxon>Dikarya</taxon>
        <taxon>Ascomycota</taxon>
        <taxon>Pezizomycotina</taxon>
        <taxon>Leotiomycetes</taxon>
        <taxon>Helotiales</taxon>
        <taxon>Sclerotiniaceae</taxon>
        <taxon>Botrytis</taxon>
    </lineage>
</organism>
<reference evidence="1 2" key="1">
    <citation type="submission" date="2017-12" db="EMBL/GenBank/DDBJ databases">
        <title>Comparative genomics of Botrytis spp.</title>
        <authorList>
            <person name="Valero-Jimenez C.A."/>
            <person name="Tapia P."/>
            <person name="Veloso J."/>
            <person name="Silva-Moreno E."/>
            <person name="Staats M."/>
            <person name="Valdes J.H."/>
            <person name="Van Kan J.A.L."/>
        </authorList>
    </citation>
    <scope>NUCLEOTIDE SEQUENCE [LARGE SCALE GENOMIC DNA]</scope>
    <source>
        <strain evidence="1 2">Be9601</strain>
    </source>
</reference>
<dbReference type="Proteomes" id="UP000297229">
    <property type="component" value="Unassembled WGS sequence"/>
</dbReference>
<protein>
    <submittedName>
        <fullName evidence="1">Uncharacterized protein</fullName>
    </submittedName>
</protein>
<keyword evidence="2" id="KW-1185">Reference proteome</keyword>
<gene>
    <name evidence="1" type="ORF">BELL_0530g00040</name>
</gene>
<name>A0A4Z1JE28_9HELO</name>
<sequence length="126" mass="14102">MRSEVAKSYFEYVRRSDFDRAECIDEEELSTGEDVLIASVLDRSLLLFWRSGLMVFDVGFELSTVPVDDRGELAECRPDDPASRQRDCKKSLVPFKMSSNLVLGDFVSLIGSTRISTIAVGMPLSI</sequence>